<dbReference type="InterPro" id="IPR007460">
    <property type="entry name" value="BrnT_toxin"/>
</dbReference>
<sequence length="100" mass="11418">MADRGWMRWTWDPVKARRNLRVHRVSFELAALALGDPHLATQPDPHPDGDRWTTLAGIAGVVLFIVHTWPDEDDPDPVGRIISARRATSHERRAYEEEQG</sequence>
<dbReference type="Gene3D" id="3.10.450.530">
    <property type="entry name" value="Ribonuclease toxin, BrnT, of type II toxin-antitoxin system"/>
    <property type="match status" value="1"/>
</dbReference>
<accession>A0ABW2KT43</accession>
<proteinExistence type="predicted"/>
<name>A0ABW2KT43_9PROT</name>
<dbReference type="Pfam" id="PF04365">
    <property type="entry name" value="BrnT_toxin"/>
    <property type="match status" value="1"/>
</dbReference>
<keyword evidence="2" id="KW-1185">Reference proteome</keyword>
<dbReference type="Proteomes" id="UP001596456">
    <property type="component" value="Unassembled WGS sequence"/>
</dbReference>
<reference evidence="2" key="1">
    <citation type="journal article" date="2019" name="Int. J. Syst. Evol. Microbiol.">
        <title>The Global Catalogue of Microorganisms (GCM) 10K type strain sequencing project: providing services to taxonomists for standard genome sequencing and annotation.</title>
        <authorList>
            <consortium name="The Broad Institute Genomics Platform"/>
            <consortium name="The Broad Institute Genome Sequencing Center for Infectious Disease"/>
            <person name="Wu L."/>
            <person name="Ma J."/>
        </authorList>
    </citation>
    <scope>NUCLEOTIDE SEQUENCE [LARGE SCALE GENOMIC DNA]</scope>
    <source>
        <strain evidence="2">CGMCC 1.16275</strain>
    </source>
</reference>
<dbReference type="RefSeq" id="WP_377356919.1">
    <property type="nucleotide sequence ID" value="NZ_JBHTCM010000005.1"/>
</dbReference>
<protein>
    <submittedName>
        <fullName evidence="1">BrnT family toxin</fullName>
    </submittedName>
</protein>
<evidence type="ECO:0000313" key="2">
    <source>
        <dbReference type="Proteomes" id="UP001596456"/>
    </source>
</evidence>
<gene>
    <name evidence="1" type="ORF">ACFQPS_04875</name>
</gene>
<evidence type="ECO:0000313" key="1">
    <source>
        <dbReference type="EMBL" id="MFC7332486.1"/>
    </source>
</evidence>
<dbReference type="InterPro" id="IPR038573">
    <property type="entry name" value="BrnT_sf"/>
</dbReference>
<comment type="caution">
    <text evidence="1">The sequence shown here is derived from an EMBL/GenBank/DDBJ whole genome shotgun (WGS) entry which is preliminary data.</text>
</comment>
<dbReference type="EMBL" id="JBHTCM010000005">
    <property type="protein sequence ID" value="MFC7332486.1"/>
    <property type="molecule type" value="Genomic_DNA"/>
</dbReference>
<organism evidence="1 2">
    <name type="scientific">Rhodocista pekingensis</name>
    <dbReference type="NCBI Taxonomy" id="201185"/>
    <lineage>
        <taxon>Bacteria</taxon>
        <taxon>Pseudomonadati</taxon>
        <taxon>Pseudomonadota</taxon>
        <taxon>Alphaproteobacteria</taxon>
        <taxon>Rhodospirillales</taxon>
        <taxon>Azospirillaceae</taxon>
        <taxon>Rhodocista</taxon>
    </lineage>
</organism>